<evidence type="ECO:0000256" key="1">
    <source>
        <dbReference type="SAM" id="MobiDB-lite"/>
    </source>
</evidence>
<accession>A0A1E1KND1</accession>
<protein>
    <submittedName>
        <fullName evidence="2">Uncharacterized protein</fullName>
    </submittedName>
</protein>
<evidence type="ECO:0000313" key="3">
    <source>
        <dbReference type="Proteomes" id="UP000178912"/>
    </source>
</evidence>
<dbReference type="AlphaFoldDB" id="A0A1E1KND1"/>
<reference evidence="3" key="1">
    <citation type="submission" date="2016-03" db="EMBL/GenBank/DDBJ databases">
        <authorList>
            <person name="Guldener U."/>
        </authorList>
    </citation>
    <scope>NUCLEOTIDE SEQUENCE [LARGE SCALE GENOMIC DNA]</scope>
    <source>
        <strain evidence="3">04CH-RAC-A.6.1</strain>
    </source>
</reference>
<name>A0A1E1KND1_9HELO</name>
<gene>
    <name evidence="2" type="ORF">RAG0_07872</name>
</gene>
<proteinExistence type="predicted"/>
<organism evidence="2 3">
    <name type="scientific">Rhynchosporium agropyri</name>
    <dbReference type="NCBI Taxonomy" id="914238"/>
    <lineage>
        <taxon>Eukaryota</taxon>
        <taxon>Fungi</taxon>
        <taxon>Dikarya</taxon>
        <taxon>Ascomycota</taxon>
        <taxon>Pezizomycotina</taxon>
        <taxon>Leotiomycetes</taxon>
        <taxon>Helotiales</taxon>
        <taxon>Ploettnerulaceae</taxon>
        <taxon>Rhynchosporium</taxon>
    </lineage>
</organism>
<sequence>MILPVQAGLSSEGKQALVLLEHTNRLTYGDTPASESEDSEYIDNEVETDNKGVKHLDVGIRDIHAGESDKALDEDKAIRSSYESLSEIGSDKEESEYFSNSSFKSEVEIDDKDIRGPVEKILDIDDNDISDFLL</sequence>
<dbReference type="OrthoDB" id="10470634at2759"/>
<feature type="region of interest" description="Disordered" evidence="1">
    <location>
        <begin position="84"/>
        <end position="103"/>
    </location>
</feature>
<dbReference type="Proteomes" id="UP000178912">
    <property type="component" value="Unassembled WGS sequence"/>
</dbReference>
<keyword evidence="3" id="KW-1185">Reference proteome</keyword>
<evidence type="ECO:0000313" key="2">
    <source>
        <dbReference type="EMBL" id="CZS99507.1"/>
    </source>
</evidence>
<dbReference type="EMBL" id="FJUX01000041">
    <property type="protein sequence ID" value="CZS99507.1"/>
    <property type="molecule type" value="Genomic_DNA"/>
</dbReference>